<evidence type="ECO:0008006" key="7">
    <source>
        <dbReference type="Google" id="ProtNLM"/>
    </source>
</evidence>
<evidence type="ECO:0000313" key="5">
    <source>
        <dbReference type="EMBL" id="KAH7521735.1"/>
    </source>
</evidence>
<evidence type="ECO:0000256" key="1">
    <source>
        <dbReference type="ARBA" id="ARBA00022741"/>
    </source>
</evidence>
<dbReference type="GO" id="GO:0003924">
    <property type="term" value="F:GTPase activity"/>
    <property type="evidence" value="ECO:0007669"/>
    <property type="project" value="InterPro"/>
</dbReference>
<name>A0A978V302_ZIZJJ</name>
<keyword evidence="2" id="KW-0342">GTP-binding</keyword>
<gene>
    <name evidence="5" type="ORF">FEM48_Zijuj07G0064100</name>
</gene>
<evidence type="ECO:0000259" key="4">
    <source>
        <dbReference type="Pfam" id="PF13476"/>
    </source>
</evidence>
<proteinExistence type="predicted"/>
<dbReference type="EMBL" id="JAEACU010000007">
    <property type="protein sequence ID" value="KAH7521735.1"/>
    <property type="molecule type" value="Genomic_DNA"/>
</dbReference>
<keyword evidence="1" id="KW-0547">Nucleotide-binding</keyword>
<sequence length="339" mass="37687">MNGVFHRPMAGVVKRIRLENFMCHSHLEIELGDSVNFITGQNGSKAPLSIFSMPRVYDIQNLLILPMVSIFSACNIALMSETLLVISLDLKEFPSILLQFSFRLTMGNEKAKIYILVMGHVNSSKSQVLDNLMAEWERGITTDNAMRELETDKYHFTFIDAYGHPDFIKDILTGHCWADCALLIVHSTSTGEFDEQARLHALLAYTLGIKQMICCFNKMDANTPNYSWKSYDGVLKSMSPYLKKLGYDPVKIPFVPIPGLEGDNLTEGSMNLHWYKGPSLLEALDQIQVPNGGKSIKSAVMKISKKCWAAMVNGVKKFGSPCLNAIVVAVVQLAAALAN</sequence>
<evidence type="ECO:0000313" key="6">
    <source>
        <dbReference type="Proteomes" id="UP000813462"/>
    </source>
</evidence>
<dbReference type="InterPro" id="IPR050100">
    <property type="entry name" value="TRAFAC_GTPase_members"/>
</dbReference>
<dbReference type="Proteomes" id="UP000813462">
    <property type="component" value="Unassembled WGS sequence"/>
</dbReference>
<feature type="domain" description="Tr-type G" evidence="3">
    <location>
        <begin position="124"/>
        <end position="286"/>
    </location>
</feature>
<dbReference type="GO" id="GO:0005525">
    <property type="term" value="F:GTP binding"/>
    <property type="evidence" value="ECO:0007669"/>
    <property type="project" value="UniProtKB-KW"/>
</dbReference>
<dbReference type="InterPro" id="IPR038729">
    <property type="entry name" value="Rad50/SbcC_AAA"/>
</dbReference>
<feature type="domain" description="Rad50/SbcC-type AAA" evidence="4">
    <location>
        <begin position="15"/>
        <end position="44"/>
    </location>
</feature>
<dbReference type="Pfam" id="PF00009">
    <property type="entry name" value="GTP_EFTU"/>
    <property type="match status" value="1"/>
</dbReference>
<protein>
    <recommendedName>
        <fullName evidence="7">Elongation factor 1-alpha-like</fullName>
    </recommendedName>
</protein>
<dbReference type="Gene3D" id="3.40.50.300">
    <property type="entry name" value="P-loop containing nucleotide triphosphate hydrolases"/>
    <property type="match status" value="2"/>
</dbReference>
<dbReference type="PANTHER" id="PTHR23115">
    <property type="entry name" value="TRANSLATION FACTOR"/>
    <property type="match status" value="1"/>
</dbReference>
<dbReference type="InterPro" id="IPR000795">
    <property type="entry name" value="T_Tr_GTP-bd_dom"/>
</dbReference>
<comment type="caution">
    <text evidence="5">The sequence shown here is derived from an EMBL/GenBank/DDBJ whole genome shotgun (WGS) entry which is preliminary data.</text>
</comment>
<evidence type="ECO:0000256" key="2">
    <source>
        <dbReference type="ARBA" id="ARBA00023134"/>
    </source>
</evidence>
<dbReference type="AlphaFoldDB" id="A0A978V302"/>
<organism evidence="5 6">
    <name type="scientific">Ziziphus jujuba var. spinosa</name>
    <dbReference type="NCBI Taxonomy" id="714518"/>
    <lineage>
        <taxon>Eukaryota</taxon>
        <taxon>Viridiplantae</taxon>
        <taxon>Streptophyta</taxon>
        <taxon>Embryophyta</taxon>
        <taxon>Tracheophyta</taxon>
        <taxon>Spermatophyta</taxon>
        <taxon>Magnoliopsida</taxon>
        <taxon>eudicotyledons</taxon>
        <taxon>Gunneridae</taxon>
        <taxon>Pentapetalae</taxon>
        <taxon>rosids</taxon>
        <taxon>fabids</taxon>
        <taxon>Rosales</taxon>
        <taxon>Rhamnaceae</taxon>
        <taxon>Paliureae</taxon>
        <taxon>Ziziphus</taxon>
    </lineage>
</organism>
<accession>A0A978V302</accession>
<reference evidence="5" key="1">
    <citation type="journal article" date="2021" name="Front. Plant Sci.">
        <title>Chromosome-Scale Genome Assembly for Chinese Sour Jujube and Insights Into Its Genome Evolution and Domestication Signature.</title>
        <authorList>
            <person name="Shen L.-Y."/>
            <person name="Luo H."/>
            <person name="Wang X.-L."/>
            <person name="Wang X.-M."/>
            <person name="Qiu X.-J."/>
            <person name="Liu H."/>
            <person name="Zhou S.-S."/>
            <person name="Jia K.-H."/>
            <person name="Nie S."/>
            <person name="Bao Y.-T."/>
            <person name="Zhang R.-G."/>
            <person name="Yun Q.-Z."/>
            <person name="Chai Y.-H."/>
            <person name="Lu J.-Y."/>
            <person name="Li Y."/>
            <person name="Zhao S.-W."/>
            <person name="Mao J.-F."/>
            <person name="Jia S.-G."/>
            <person name="Mao Y.-M."/>
        </authorList>
    </citation>
    <scope>NUCLEOTIDE SEQUENCE</scope>
    <source>
        <strain evidence="5">AT0</strain>
        <tissue evidence="5">Leaf</tissue>
    </source>
</reference>
<dbReference type="Pfam" id="PF13476">
    <property type="entry name" value="AAA_23"/>
    <property type="match status" value="1"/>
</dbReference>
<dbReference type="SUPFAM" id="SSF52540">
    <property type="entry name" value="P-loop containing nucleoside triphosphate hydrolases"/>
    <property type="match status" value="1"/>
</dbReference>
<dbReference type="InterPro" id="IPR027417">
    <property type="entry name" value="P-loop_NTPase"/>
</dbReference>
<evidence type="ECO:0000259" key="3">
    <source>
        <dbReference type="Pfam" id="PF00009"/>
    </source>
</evidence>